<evidence type="ECO:0000313" key="2">
    <source>
        <dbReference type="EMBL" id="CUH39085.1"/>
    </source>
</evidence>
<keyword evidence="1" id="KW-0472">Membrane</keyword>
<feature type="transmembrane region" description="Helical" evidence="1">
    <location>
        <begin position="14"/>
        <end position="35"/>
    </location>
</feature>
<accession>A0A0M7BCM5</accession>
<organism evidence="2 3">
    <name type="scientific">Jannaschia seosinensis</name>
    <dbReference type="NCBI Taxonomy" id="313367"/>
    <lineage>
        <taxon>Bacteria</taxon>
        <taxon>Pseudomonadati</taxon>
        <taxon>Pseudomonadota</taxon>
        <taxon>Alphaproteobacteria</taxon>
        <taxon>Rhodobacterales</taxon>
        <taxon>Roseobacteraceae</taxon>
        <taxon>Jannaschia</taxon>
    </lineage>
</organism>
<proteinExistence type="predicted"/>
<evidence type="ECO:0000313" key="3">
    <source>
        <dbReference type="Proteomes" id="UP000049455"/>
    </source>
</evidence>
<sequence length="52" mass="5881">MDATITGRQAMFRFLKYLLILTVIAVLGLWAYSYLMEPETVPRSTTIEIDAG</sequence>
<keyword evidence="1" id="KW-0812">Transmembrane</keyword>
<dbReference type="Proteomes" id="UP000049455">
    <property type="component" value="Unassembled WGS sequence"/>
</dbReference>
<reference evidence="2 3" key="1">
    <citation type="submission" date="2015-09" db="EMBL/GenBank/DDBJ databases">
        <authorList>
            <person name="Jackson K.R."/>
            <person name="Lunt B.L."/>
            <person name="Fisher J.N.B."/>
            <person name="Gardner A.V."/>
            <person name="Bailey M.E."/>
            <person name="Deus L.M."/>
            <person name="Earl A.S."/>
            <person name="Gibby P.D."/>
            <person name="Hartmann K.A."/>
            <person name="Liu J.E."/>
            <person name="Manci A.M."/>
            <person name="Nielsen D.A."/>
            <person name="Solomon M.B."/>
            <person name="Breakwell D.P."/>
            <person name="Burnett S.H."/>
            <person name="Grose J.H."/>
        </authorList>
    </citation>
    <scope>NUCLEOTIDE SEQUENCE [LARGE SCALE GENOMIC DNA]</scope>
    <source>
        <strain evidence="2 3">CECT 7799</strain>
    </source>
</reference>
<keyword evidence="3" id="KW-1185">Reference proteome</keyword>
<name>A0A0M7BCM5_9RHOB</name>
<protein>
    <submittedName>
        <fullName evidence="2">Uncharacterized protein</fullName>
    </submittedName>
</protein>
<dbReference type="STRING" id="313367.JSE7799_01805"/>
<dbReference type="EMBL" id="CYPR01000109">
    <property type="protein sequence ID" value="CUH39085.1"/>
    <property type="molecule type" value="Genomic_DNA"/>
</dbReference>
<keyword evidence="1" id="KW-1133">Transmembrane helix</keyword>
<dbReference type="AlphaFoldDB" id="A0A0M7BCM5"/>
<gene>
    <name evidence="2" type="ORF">JSE7799_01805</name>
</gene>
<evidence type="ECO:0000256" key="1">
    <source>
        <dbReference type="SAM" id="Phobius"/>
    </source>
</evidence>